<dbReference type="InterPro" id="IPR020802">
    <property type="entry name" value="TesA-like"/>
</dbReference>
<dbReference type="GO" id="GO:0031177">
    <property type="term" value="F:phosphopantetheine binding"/>
    <property type="evidence" value="ECO:0007669"/>
    <property type="project" value="InterPro"/>
</dbReference>
<dbReference type="GO" id="GO:0005829">
    <property type="term" value="C:cytosol"/>
    <property type="evidence" value="ECO:0007669"/>
    <property type="project" value="TreeGrafter"/>
</dbReference>
<dbReference type="GO" id="GO:0044550">
    <property type="term" value="P:secondary metabolite biosynthetic process"/>
    <property type="evidence" value="ECO:0007669"/>
    <property type="project" value="UniProtKB-ARBA"/>
</dbReference>
<dbReference type="Pfam" id="PF13193">
    <property type="entry name" value="AMP-binding_C"/>
    <property type="match status" value="1"/>
</dbReference>
<dbReference type="InterPro" id="IPR041464">
    <property type="entry name" value="TubC_N"/>
</dbReference>
<dbReference type="Gene3D" id="3.30.559.10">
    <property type="entry name" value="Chloramphenicol acetyltransferase-like domain"/>
    <property type="match status" value="1"/>
</dbReference>
<dbReference type="Gene3D" id="2.30.38.10">
    <property type="entry name" value="Luciferase, Domain 3"/>
    <property type="match status" value="1"/>
</dbReference>
<dbReference type="InterPro" id="IPR001242">
    <property type="entry name" value="Condensation_dom"/>
</dbReference>
<dbReference type="Pfam" id="PF00975">
    <property type="entry name" value="Thioesterase"/>
    <property type="match status" value="2"/>
</dbReference>
<dbReference type="InterPro" id="IPR045851">
    <property type="entry name" value="AMP-bd_C_sf"/>
</dbReference>
<dbReference type="Gene3D" id="1.10.10.1830">
    <property type="entry name" value="Non-ribosomal peptide synthase, adenylation domain"/>
    <property type="match status" value="1"/>
</dbReference>
<dbReference type="FunFam" id="3.40.50.980:FF:000001">
    <property type="entry name" value="Non-ribosomal peptide synthetase"/>
    <property type="match status" value="1"/>
</dbReference>
<dbReference type="Proteomes" id="UP000197019">
    <property type="component" value="Chromosome"/>
</dbReference>
<dbReference type="OrthoDB" id="9757559at2"/>
<dbReference type="InterPro" id="IPR029058">
    <property type="entry name" value="AB_hydrolase_fold"/>
</dbReference>
<dbReference type="Gene3D" id="3.30.300.30">
    <property type="match status" value="1"/>
</dbReference>
<dbReference type="SUPFAM" id="SSF47336">
    <property type="entry name" value="ACP-like"/>
    <property type="match status" value="1"/>
</dbReference>
<accession>A0A1Z4C2X7</accession>
<dbReference type="FunFam" id="3.30.300.30:FF:000010">
    <property type="entry name" value="Enterobactin synthetase component F"/>
    <property type="match status" value="1"/>
</dbReference>
<dbReference type="Gene3D" id="3.40.50.980">
    <property type="match status" value="2"/>
</dbReference>
<dbReference type="InterPro" id="IPR010071">
    <property type="entry name" value="AA_adenyl_dom"/>
</dbReference>
<name>A0A1Z4C2X7_9GAMM</name>
<dbReference type="EMBL" id="CP022129">
    <property type="protein sequence ID" value="ASF47869.1"/>
    <property type="molecule type" value="Genomic_DNA"/>
</dbReference>
<organism evidence="4 5">
    <name type="scientific">Methylovulum psychrotolerans</name>
    <dbReference type="NCBI Taxonomy" id="1704499"/>
    <lineage>
        <taxon>Bacteria</taxon>
        <taxon>Pseudomonadati</taxon>
        <taxon>Pseudomonadota</taxon>
        <taxon>Gammaproteobacteria</taxon>
        <taxon>Methylococcales</taxon>
        <taxon>Methylococcaceae</taxon>
        <taxon>Methylovulum</taxon>
    </lineage>
</organism>
<dbReference type="CDD" id="cd19531">
    <property type="entry name" value="LCL_NRPS-like"/>
    <property type="match status" value="1"/>
</dbReference>
<keyword evidence="1" id="KW-0596">Phosphopantetheine</keyword>
<dbReference type="PANTHER" id="PTHR45527:SF1">
    <property type="entry name" value="FATTY ACID SYNTHASE"/>
    <property type="match status" value="1"/>
</dbReference>
<dbReference type="FunFam" id="3.30.559.10:FF:000012">
    <property type="entry name" value="Non-ribosomal peptide synthetase"/>
    <property type="match status" value="1"/>
</dbReference>
<evidence type="ECO:0000259" key="3">
    <source>
        <dbReference type="PROSITE" id="PS50075"/>
    </source>
</evidence>
<evidence type="ECO:0000313" key="4">
    <source>
        <dbReference type="EMBL" id="ASF47869.1"/>
    </source>
</evidence>
<dbReference type="FunFam" id="2.30.38.10:FF:000001">
    <property type="entry name" value="Non-ribosomal peptide synthetase PvdI"/>
    <property type="match status" value="1"/>
</dbReference>
<dbReference type="InterPro" id="IPR009081">
    <property type="entry name" value="PP-bd_ACP"/>
</dbReference>
<dbReference type="Pfam" id="PF00501">
    <property type="entry name" value="AMP-binding"/>
    <property type="match status" value="1"/>
</dbReference>
<dbReference type="CDD" id="cd12117">
    <property type="entry name" value="A_NRPS_Srf_like"/>
    <property type="match status" value="1"/>
</dbReference>
<evidence type="ECO:0000256" key="2">
    <source>
        <dbReference type="ARBA" id="ARBA00022553"/>
    </source>
</evidence>
<dbReference type="SMART" id="SM00823">
    <property type="entry name" value="PKS_PP"/>
    <property type="match status" value="1"/>
</dbReference>
<evidence type="ECO:0000256" key="1">
    <source>
        <dbReference type="ARBA" id="ARBA00022450"/>
    </source>
</evidence>
<dbReference type="InterPro" id="IPR025110">
    <property type="entry name" value="AMP-bd_C"/>
</dbReference>
<dbReference type="InterPro" id="IPR000873">
    <property type="entry name" value="AMP-dep_synth/lig_dom"/>
</dbReference>
<dbReference type="GO" id="GO:0072330">
    <property type="term" value="P:monocarboxylic acid biosynthetic process"/>
    <property type="evidence" value="ECO:0007669"/>
    <property type="project" value="UniProtKB-ARBA"/>
</dbReference>
<dbReference type="SUPFAM" id="SSF52777">
    <property type="entry name" value="CoA-dependent acyltransferases"/>
    <property type="match status" value="2"/>
</dbReference>
<dbReference type="KEGG" id="mpsy:CEK71_18345"/>
<dbReference type="PROSITE" id="PS50075">
    <property type="entry name" value="CARRIER"/>
    <property type="match status" value="1"/>
</dbReference>
<dbReference type="InterPro" id="IPR020806">
    <property type="entry name" value="PKS_PP-bd"/>
</dbReference>
<dbReference type="PANTHER" id="PTHR45527">
    <property type="entry name" value="NONRIBOSOMAL PEPTIDE SYNTHETASE"/>
    <property type="match status" value="1"/>
</dbReference>
<dbReference type="InterPro" id="IPR023213">
    <property type="entry name" value="CAT-like_dom_sf"/>
</dbReference>
<dbReference type="NCBIfam" id="TIGR01733">
    <property type="entry name" value="AA-adenyl-dom"/>
    <property type="match status" value="1"/>
</dbReference>
<dbReference type="SUPFAM" id="SSF56801">
    <property type="entry name" value="Acetyl-CoA synthetase-like"/>
    <property type="match status" value="1"/>
</dbReference>
<proteinExistence type="predicted"/>
<dbReference type="PROSITE" id="PS00455">
    <property type="entry name" value="AMP_BINDING"/>
    <property type="match status" value="1"/>
</dbReference>
<dbReference type="GO" id="GO:0003824">
    <property type="term" value="F:catalytic activity"/>
    <property type="evidence" value="ECO:0007669"/>
    <property type="project" value="InterPro"/>
</dbReference>
<feature type="domain" description="Carrier" evidence="3">
    <location>
        <begin position="1046"/>
        <end position="1121"/>
    </location>
</feature>
<dbReference type="InterPro" id="IPR001031">
    <property type="entry name" value="Thioesterase"/>
</dbReference>
<dbReference type="InterPro" id="IPR036736">
    <property type="entry name" value="ACP-like_sf"/>
</dbReference>
<dbReference type="SUPFAM" id="SSF53474">
    <property type="entry name" value="alpha/beta-Hydrolases"/>
    <property type="match status" value="2"/>
</dbReference>
<reference evidence="4" key="1">
    <citation type="submission" date="2017-06" db="EMBL/GenBank/DDBJ databases">
        <title>Genome Sequencing of the methanotroph Methylovulum psychrotolerants str. HV10-M2 isolated from a high-altitude environment.</title>
        <authorList>
            <person name="Mateos-Rivera A."/>
        </authorList>
    </citation>
    <scope>NUCLEOTIDE SEQUENCE [LARGE SCALE GENOMIC DNA]</scope>
    <source>
        <strain evidence="4">HV10_M2</strain>
    </source>
</reference>
<dbReference type="Gene3D" id="3.30.559.30">
    <property type="entry name" value="Nonribosomal peptide synthetase, condensation domain"/>
    <property type="match status" value="1"/>
</dbReference>
<dbReference type="Pfam" id="PF18563">
    <property type="entry name" value="TubC_N"/>
    <property type="match status" value="1"/>
</dbReference>
<gene>
    <name evidence="4" type="ORF">CEK71_18345</name>
</gene>
<dbReference type="FunFam" id="1.10.1200.10:FF:000016">
    <property type="entry name" value="Non-ribosomal peptide synthase"/>
    <property type="match status" value="1"/>
</dbReference>
<dbReference type="RefSeq" id="WP_088620739.1">
    <property type="nucleotide sequence ID" value="NZ_CP022129.1"/>
</dbReference>
<protein>
    <recommendedName>
        <fullName evidence="3">Carrier domain-containing protein</fullName>
    </recommendedName>
</protein>
<dbReference type="Gene3D" id="3.40.50.1820">
    <property type="entry name" value="alpha/beta hydrolase"/>
    <property type="match status" value="2"/>
</dbReference>
<dbReference type="GO" id="GO:0043041">
    <property type="term" value="P:amino acid activation for nonribosomal peptide biosynthetic process"/>
    <property type="evidence" value="ECO:0007669"/>
    <property type="project" value="TreeGrafter"/>
</dbReference>
<dbReference type="InterPro" id="IPR044894">
    <property type="entry name" value="TubC_N_sf"/>
</dbReference>
<sequence>MMLTELLGSLRALNVQLFVENGQLRCKAPKDTLTDTLKTQLKDRKAELIALLAKDGQGNGRITPIARTVRIPLSYAQQRLWFLDQLEPGSGFYTIPMALHLTGLLHSVALSQAINEIVRRHEILRTRFVTVDGQAEQQIAASLSIPVRSVDLSHLPDPTKQTLAERLCRQEAVSPFDLANGPLLRVCLIGLGTTEALLLVNLHHIITDGWSATILTREFAALYQAYRSGQPSPLPELAIQYADFAYWQRQWLDGAVLQRQTDYWRQQLAGLPALLELPTDQPRPAVLGHQGANQHFSLPPALAAACHRLSRESQTTLFVTLLTAFSILLARYSNQNDLAIGTPIANRQQLATENLIGFFVNTLVLRADLSGNPTFKALLSRLNNTVQAAQDHQDLPFEHLVGLLQPERHLGHSPLFQVLFSLQNSTKQPLPPLAGLTISGVESAGVSAKFELSLHISQAADDGLSGLIEYNTALFGAATIARMAQHFLNLLQGIIGHPKRPVMQLPLLSDGERQQLLRGFNPPRTDYPQHLCIHQRFEQQAAQIPAAIALICAGQHLSYAELNRQANRLAHRLIALGIRPDDRVALCAERSLAMVVAIIAILKAGGGYVPLDPSDPDQRLAYLLTDSQPLVILSHSALQPRLQALLPSPVPSLALDGPTAEADPNTPDTNPHIEGLTSQHLAYIMYTSGSTGQAKGVMVEHRNVINLAINNYAPITPNDCLAHCANPAFDASTWEIWAALLNGARVVLVPPAVVLEAGLLRNTLMENGVTALWLTVGLFRQYCAELKPAFHQLTYLLIGGDVVDPGTAASLLASDDRPQHLLNGYGPTETTTFASTFTISAASPGQPIPIGRPIANSQIYILDNEMQPVPLGVAGEIHIGGAGVARGYLHRPELTAERFIANPFGSGDSQSDRLYKTGDRGKWVPDGTIAYLGRNDAQVKIRGFRIELGEIEAALCRCPGVREAAVIAREDNLGEKRLVAYLLAEPGHTLSPAELRRQLAAQLPDYSLPSVFVTLEQFPLTANGKLARKALPAPDGSSTVTQDYEAPQGDTEITVARLWQDLLQVDKVGRHDDFFALGGHSLLAVQLMSRLRQSLAVDIPVRNLFAHPVLAAFAAAISTERPAASNLVPISPTGNAHPLFLIHPGKGEINYARELAQWLDADIPVYGLAASGFGVGESPLPTVEAMAACYIRAIRKVQPFGPYRIAGWSAGGIIAYEIANQLLGADQTVEFVGLLDTAYYDGPERHSTDSEFLLELLAFDAPPALNSQLQPLMLSTDLDGLLDYCRNADFLPKDIDNATAKRWLAVYKAISQAISAYCLYPPSFPVTLFAAQDNPACAAISQAWQNFIGEPLTIIPVAGNHLSMMVPPHSQPLAKALSQALQKPLSQTLPESRYIPTIMIQSGLTKAPPLFCVPGAGASVTAFYALSLALDPNLPIYGLQPRGLEGCLTPHSDVAAAAAAYIKAMRAITPGPYRLLGHSFGGWVAFEMAVQLIQQGADITALILLDSEVPTTPDALISRHNRIDMLMALVGLFELSSQQPLGLSAGDFVPLAKYAQLTLLLERLIAVKLMPPRTSLQTLHGIVRVFASNWQTPYTPEQPYLGPLHVFNVAEAGQDSTADASGQRLRLWQQYAPNAALSLSPGNHISMLTAPHVSHLAQQLRPLLR</sequence>
<dbReference type="Gene3D" id="1.10.1200.10">
    <property type="entry name" value="ACP-like"/>
    <property type="match status" value="1"/>
</dbReference>
<keyword evidence="5" id="KW-1185">Reference proteome</keyword>
<keyword evidence="2" id="KW-0597">Phosphoprotein</keyword>
<dbReference type="Pfam" id="PF00668">
    <property type="entry name" value="Condensation"/>
    <property type="match status" value="1"/>
</dbReference>
<evidence type="ECO:0000313" key="5">
    <source>
        <dbReference type="Proteomes" id="UP000197019"/>
    </source>
</evidence>
<dbReference type="Pfam" id="PF00550">
    <property type="entry name" value="PP-binding"/>
    <property type="match status" value="1"/>
</dbReference>
<dbReference type="FunFam" id="3.40.50.12780:FF:000012">
    <property type="entry name" value="Non-ribosomal peptide synthetase"/>
    <property type="match status" value="1"/>
</dbReference>
<dbReference type="InterPro" id="IPR020845">
    <property type="entry name" value="AMP-binding_CS"/>
</dbReference>
<dbReference type="SMART" id="SM00824">
    <property type="entry name" value="PKS_TE"/>
    <property type="match status" value="1"/>
</dbReference>